<accession>A0A1D7QHF4</accession>
<name>A0A1D7QHF4_9SPHI</name>
<dbReference type="EMBL" id="CP017141">
    <property type="protein sequence ID" value="AOM78009.1"/>
    <property type="molecule type" value="Genomic_DNA"/>
</dbReference>
<dbReference type="Pfam" id="PF16132">
    <property type="entry name" value="DUF4843"/>
    <property type="match status" value="1"/>
</dbReference>
<sequence>MKSNLVTVNAKIMKIRTIKYKAPHTLMLCLLLSLISCKKKDLLYQELPGIYINKELMTGSRDSVSYSFAEKENNRLLDTIFIPVRVSGAPASVNRTVPLVVNPTTSTAISGQHYTILNTVVDAGAYTARVPVVLKRTADLKNNQVRIYLKIDANNEFPQLITNTKTPNTTNGNPLNIYTNVFLIKLSDQILKPDTWDLSGSWFKYFFGAYSAVKFKFIIDVTGRSVWPPYARYGENAPTSSQMDIYYSKMVTALYEYEVKNGPMLDENGNQVTFPKL</sequence>
<evidence type="ECO:0000313" key="2">
    <source>
        <dbReference type="Proteomes" id="UP000094313"/>
    </source>
</evidence>
<evidence type="ECO:0000313" key="1">
    <source>
        <dbReference type="EMBL" id="AOM78009.1"/>
    </source>
</evidence>
<organism evidence="1 2">
    <name type="scientific">Pedobacter steynii</name>
    <dbReference type="NCBI Taxonomy" id="430522"/>
    <lineage>
        <taxon>Bacteria</taxon>
        <taxon>Pseudomonadati</taxon>
        <taxon>Bacteroidota</taxon>
        <taxon>Sphingobacteriia</taxon>
        <taxon>Sphingobacteriales</taxon>
        <taxon>Sphingobacteriaceae</taxon>
        <taxon>Pedobacter</taxon>
    </lineage>
</organism>
<dbReference type="KEGG" id="psty:BFS30_12960"/>
<keyword evidence="2" id="KW-1185">Reference proteome</keyword>
<evidence type="ECO:0008006" key="3">
    <source>
        <dbReference type="Google" id="ProtNLM"/>
    </source>
</evidence>
<reference evidence="1 2" key="1">
    <citation type="submission" date="2016-08" db="EMBL/GenBank/DDBJ databases">
        <authorList>
            <person name="Seilhamer J.J."/>
        </authorList>
    </citation>
    <scope>NUCLEOTIDE SEQUENCE [LARGE SCALE GENOMIC DNA]</scope>
    <source>
        <strain evidence="1 2">DX4</strain>
    </source>
</reference>
<dbReference type="Proteomes" id="UP000094313">
    <property type="component" value="Chromosome"/>
</dbReference>
<gene>
    <name evidence="1" type="ORF">BFS30_12960</name>
</gene>
<protein>
    <recommendedName>
        <fullName evidence="3">DUF4843 domain-containing protein</fullName>
    </recommendedName>
</protein>
<dbReference type="AlphaFoldDB" id="A0A1D7QHF4"/>
<dbReference type="InterPro" id="IPR032299">
    <property type="entry name" value="DUF4843"/>
</dbReference>
<proteinExistence type="predicted"/>